<dbReference type="Proteomes" id="UP000177777">
    <property type="component" value="Unassembled WGS sequence"/>
</dbReference>
<dbReference type="Pfam" id="PF25023">
    <property type="entry name" value="TEN_YD-shell"/>
    <property type="match status" value="1"/>
</dbReference>
<evidence type="ECO:0000256" key="7">
    <source>
        <dbReference type="SAM" id="SignalP"/>
    </source>
</evidence>
<feature type="domain" description="Teneurin-like YD-shell" evidence="8">
    <location>
        <begin position="2059"/>
        <end position="2323"/>
    </location>
</feature>
<gene>
    <name evidence="9" type="ORF">A3D42_00655</name>
</gene>
<evidence type="ECO:0000256" key="4">
    <source>
        <dbReference type="ARBA" id="ARBA00022737"/>
    </source>
</evidence>
<dbReference type="EMBL" id="MFUE01000010">
    <property type="protein sequence ID" value="OGI77796.1"/>
    <property type="molecule type" value="Genomic_DNA"/>
</dbReference>
<evidence type="ECO:0000256" key="6">
    <source>
        <dbReference type="SAM" id="MobiDB-lite"/>
    </source>
</evidence>
<evidence type="ECO:0000256" key="5">
    <source>
        <dbReference type="ARBA" id="ARBA00023026"/>
    </source>
</evidence>
<dbReference type="InterPro" id="IPR013517">
    <property type="entry name" value="FG-GAP"/>
</dbReference>
<dbReference type="PANTHER" id="PTHR32305">
    <property type="match status" value="1"/>
</dbReference>
<evidence type="ECO:0000256" key="2">
    <source>
        <dbReference type="ARBA" id="ARBA00022525"/>
    </source>
</evidence>
<dbReference type="GO" id="GO:0005737">
    <property type="term" value="C:cytoplasm"/>
    <property type="evidence" value="ECO:0007669"/>
    <property type="project" value="InterPro"/>
</dbReference>
<sequence length="2552" mass="278970">MKPFNLRAVLSRVIALFLLALVVFPSNAGAATQLFNPEQLTAGVVPAERNILETDEITGAFNYSYPIVVPPGRNGLQPDLKLTYNNQQRDNYPNIMGYGWATNIPYIDRVNRSGTNKLYTDNYFYSSLSGELVLVSGSTYGPKVENGSFLTYTYDGTYWTVKDKKGTVYKFGTNAAERQDNPSDSTKVFKWMLQDVRDTNNNYIKYEYYKDGGQIYPYKIKYTGNNVTDGIFEVEFLRQTRSDVAKSYATAFLVTTSYRINEVQVKVSGTWTRKYALSYTTGDNGLRSLLSSITESGQDESSNVTTLPATSFTYYTSTTGWESDTTTWTAPQSVGGALQSFLDVNGDALPDIIESYTASPSDLKKVFLNNGDGTWTNNTGLQPPILFRKNEIRGGSHDDTWDQGVRVVDVNGDLLPDIIKAEDNGNGNGGFDAYINTGSGWTQNSTWHPTVTFNGDNNIDSWGSHAIDLNSDGLTDIIRKKNSFFGSQINSGTAFGTESSTAWDPGASEIVGPKAQFVDVNNDGLPDIVYMVWNVGTGATDKTTYINKGDGNWTTDSAYNPPVDTVTPSDADAGVRFFDVNGDGLVDLVPDYSYMTAGRNTHLNTGSGWTSASAWNVPSDVNVEFDTGPVNIVDVNTDGTLDFFYTSGSNPMTTKVWKNKTTTPTDTLKKITFPQGGETTITYKRTPNYKSGSTVLNPSFPIPLDTVYQTSTVDGNGVTSTETFTYEGGLYNFTAWNNRRPAGFSKVTKVDTAGNKTINYYHQGNTTNSSQGEYDDHVSKIGKIYRTETTDSSGNIYEKTVHKWDKYNLGTGRDFVKLVRTTTLTYDGDSDHKDKTEEYTYDNTYGNLTQKVMWGEVTGSDDGSYTDTGTDKFTEDISYVANTSNYVVGLPYQDTVADQSSNKVRESKIYYDTLSLGSVGAGNETKVERWKTGTTYVNTQKAYNTTYGVVTSSTDERGKTTTYTLDTHYLYPATVTNALSQATSYTYDYSAGKAKQVTDPNSFVYQTIFDGLDRVTAEKVPDLSSPYDPVTKTAYTYTDTSGSVSILKTENLDGSTSALTYQYFDGLNRLIQERVEAEETGYYNARDIVYNTIGLVDKESLPYTSSGSSKTTATTTTALLTTYSYDPMKRITSVVNAVGTTSNAYDDWKTTITDPRSKTKHLYNDAYGNLTRVDEVSGGNTYSTYYEWNGNKLLTKITDASSNVRNFVYNGLGKRTSAEDLHATSDASFGTWTYTYDDAGNLTQTVDPKSQTIDYTYNDINQVLTENYTGGTGTEVTYTYGGCTNGTGKLCNIDTVQAVDTDYTYNSNSGVASEVKTISSTGYTTSYTYDRQGNVLEITNPDSSKVKYIYNTAGLLEKIQRKESTDGSYIDVVTNFTYGPHRKVTKQENLNETATEYTYDSAKLYRLTRILSNWLGGIGGPEDLGELDPEILEALGLPVEEVAQTPAPEVVTPEVPEEPAQKTTQNVEAQPQTPEEKVLKVIEDGNKKEFLTANGIYKRIGKDDKGQDVITAQIYNGPVNFFDSKVGKWKKIDTKPVDKGEEFTVTEAPYEAKVKKSLESGKSFLSFKNETNTINFSLIETSNFEGQANPDEFKVTYPNALGNSIDLEITTLPTSVRKEAVIKSKEALGSLSGKEFYEIPFKVTLDSDLTITDENGTTLTENEPLTTNGQVTLTNKKGVKTYFWAPMAVDNNGRPVSIDIRYELKNDGIYLTKLLPVEWLEKASYPVTTDTVTSYYAGSGDGYLWYTANPWDTAHDATSGNSNTTWTTAFVQSDKHYAWSNESEISRAALPIDTSELPDDAEISSAKLKINIHSRNDNDDDGNDFIRVVQTTTASSTSLTGEDFDQIGAVDNPTAGATDKDITGISSSGGWEEFTLNSTGLGWINKTGYTKLGLREGHDVVDEMPNLYADGIRFYTANGSYPPYLEVTYTIPNQAPSAPTNLEVEGLTTPTAVQDTTPDFTAVYNDPNPGDLAASYQIQVSTSTDFTTPLWNSTKTTLGSQITAGNESAELAYGGTALALDGATYYWRIKFWDDDDAEGSWSSTASFTMYDSAIDVLQDLNFTYDNNGNITQIIDASETSTSKTVAYVYDDLNRLTSATATSVASGQSTYTHTFTYDAIGNFTNKSDVGNYSYAGTNNANPHAATSINSVTHSYDNNGNLTGDGTWTYTWDHKNRLATAGNGSTTTYTYDQNGSRAKVVGTSTTVIPTQYYSKEGSTDVKYIYAGNQLVATVRGTGASAAVYYMHTDHLGGSGAITATNGALKELTDYFPYGEQRVHETNGLDDRKGYIGKDFDSTTGLSYMNARYYEGAVGRFISQDATHLWLGEENKIRQLANQSLQGYLSDPQQLNSYSYARGNPINRSDPTGNNSYLTVGSAAFVTSLAWSAGSDIYQNIQDYRSGNLPWYRIGQARGENPAGRYIKNAVATIAVAESAVAAEAAALARGATKIVSQIIGATTAGTANVGAGIITGSSMDPTTNGVNLTAVGTDFVTGFTGTVIGQQIPNPVGRPPTTVGTSVAGLRAITEQFRSQIGQVVQGAGAYLTSFTKQQKPQ</sequence>
<evidence type="ECO:0000256" key="3">
    <source>
        <dbReference type="ARBA" id="ARBA00022729"/>
    </source>
</evidence>
<dbReference type="PANTHER" id="PTHR32305:SF15">
    <property type="entry name" value="PROTEIN RHSA-RELATED"/>
    <property type="match status" value="1"/>
</dbReference>
<dbReference type="InterPro" id="IPR006530">
    <property type="entry name" value="YD"/>
</dbReference>
<dbReference type="Pfam" id="PF25788">
    <property type="entry name" value="Ig_Rha78A_N"/>
    <property type="match status" value="1"/>
</dbReference>
<accession>A0A1F6W7P1</accession>
<dbReference type="InterPro" id="IPR028994">
    <property type="entry name" value="Integrin_alpha_N"/>
</dbReference>
<comment type="caution">
    <text evidence="9">The sequence shown here is derived from an EMBL/GenBank/DDBJ whole genome shotgun (WGS) entry which is preliminary data.</text>
</comment>
<evidence type="ECO:0000313" key="9">
    <source>
        <dbReference type="EMBL" id="OGI77796.1"/>
    </source>
</evidence>
<dbReference type="InterPro" id="IPR022385">
    <property type="entry name" value="Rhs_assc_core"/>
</dbReference>
<feature type="region of interest" description="Disordered" evidence="6">
    <location>
        <begin position="1448"/>
        <end position="1474"/>
    </location>
</feature>
<dbReference type="SUPFAM" id="SSF69318">
    <property type="entry name" value="Integrin alpha N-terminal domain"/>
    <property type="match status" value="1"/>
</dbReference>
<evidence type="ECO:0000256" key="1">
    <source>
        <dbReference type="ARBA" id="ARBA00004613"/>
    </source>
</evidence>
<name>A0A1F6W7P1_9BACT</name>
<evidence type="ECO:0000259" key="8">
    <source>
        <dbReference type="Pfam" id="PF25023"/>
    </source>
</evidence>
<keyword evidence="5" id="KW-0843">Virulence</keyword>
<dbReference type="InterPro" id="IPR003284">
    <property type="entry name" value="Sal_SpvB"/>
</dbReference>
<feature type="signal peptide" evidence="7">
    <location>
        <begin position="1"/>
        <end position="30"/>
    </location>
</feature>
<dbReference type="Pfam" id="PF03534">
    <property type="entry name" value="SpvB"/>
    <property type="match status" value="2"/>
</dbReference>
<dbReference type="NCBIfam" id="TIGR01643">
    <property type="entry name" value="YD_repeat_2x"/>
    <property type="match status" value="1"/>
</dbReference>
<dbReference type="InterPro" id="IPR056823">
    <property type="entry name" value="TEN-like_YD-shell"/>
</dbReference>
<keyword evidence="2" id="KW-0964">Secreted</keyword>
<organism evidence="9 10">
    <name type="scientific">Candidatus Nomurabacteria bacterium RIFCSPHIGHO2_02_FULL_41_18</name>
    <dbReference type="NCBI Taxonomy" id="1801754"/>
    <lineage>
        <taxon>Bacteria</taxon>
        <taxon>Candidatus Nomuraibacteriota</taxon>
    </lineage>
</organism>
<feature type="chain" id="PRO_5009527344" description="Teneurin-like YD-shell domain-containing protein" evidence="7">
    <location>
        <begin position="31"/>
        <end position="2552"/>
    </location>
</feature>
<dbReference type="Gene3D" id="2.180.10.10">
    <property type="entry name" value="RHS repeat-associated core"/>
    <property type="match status" value="3"/>
</dbReference>
<protein>
    <recommendedName>
        <fullName evidence="8">Teneurin-like YD-shell domain-containing protein</fullName>
    </recommendedName>
</protein>
<dbReference type="GO" id="GO:0005576">
    <property type="term" value="C:extracellular region"/>
    <property type="evidence" value="ECO:0007669"/>
    <property type="project" value="UniProtKB-SubCell"/>
</dbReference>
<dbReference type="InterPro" id="IPR050708">
    <property type="entry name" value="T6SS_VgrG/RHS"/>
</dbReference>
<feature type="compositionally biased region" description="Polar residues" evidence="6">
    <location>
        <begin position="1461"/>
        <end position="1473"/>
    </location>
</feature>
<proteinExistence type="predicted"/>
<reference evidence="9 10" key="1">
    <citation type="journal article" date="2016" name="Nat. Commun.">
        <title>Thousands of microbial genomes shed light on interconnected biogeochemical processes in an aquifer system.</title>
        <authorList>
            <person name="Anantharaman K."/>
            <person name="Brown C.T."/>
            <person name="Hug L.A."/>
            <person name="Sharon I."/>
            <person name="Castelle C.J."/>
            <person name="Probst A.J."/>
            <person name="Thomas B.C."/>
            <person name="Singh A."/>
            <person name="Wilkins M.J."/>
            <person name="Karaoz U."/>
            <person name="Brodie E.L."/>
            <person name="Williams K.H."/>
            <person name="Hubbard S.S."/>
            <person name="Banfield J.F."/>
        </authorList>
    </citation>
    <scope>NUCLEOTIDE SEQUENCE [LARGE SCALE GENOMIC DNA]</scope>
</reference>
<dbReference type="Pfam" id="PF13517">
    <property type="entry name" value="FG-GAP_3"/>
    <property type="match status" value="1"/>
</dbReference>
<evidence type="ECO:0000313" key="10">
    <source>
        <dbReference type="Proteomes" id="UP000177777"/>
    </source>
</evidence>
<comment type="subcellular location">
    <subcellularLocation>
        <location evidence="1">Secreted</location>
    </subcellularLocation>
</comment>
<dbReference type="NCBIfam" id="TIGR03696">
    <property type="entry name" value="Rhs_assc_core"/>
    <property type="match status" value="1"/>
</dbReference>
<dbReference type="STRING" id="1801754.A3D42_00655"/>
<keyword evidence="4" id="KW-0677">Repeat</keyword>
<keyword evidence="3 7" id="KW-0732">Signal</keyword>